<evidence type="ECO:0000256" key="4">
    <source>
        <dbReference type="ARBA" id="ARBA00023015"/>
    </source>
</evidence>
<dbReference type="InterPro" id="IPR051615">
    <property type="entry name" value="Transcr_Regulatory_Elem"/>
</dbReference>
<dbReference type="EMBL" id="MCFC01000067">
    <property type="protein sequence ID" value="ORY24485.1"/>
    <property type="molecule type" value="Genomic_DNA"/>
</dbReference>
<evidence type="ECO:0000256" key="7">
    <source>
        <dbReference type="ARBA" id="ARBA00023242"/>
    </source>
</evidence>
<evidence type="ECO:0000256" key="2">
    <source>
        <dbReference type="ARBA" id="ARBA00022723"/>
    </source>
</evidence>
<dbReference type="STRING" id="71784.A0A1Y2ARA1"/>
<protein>
    <submittedName>
        <fullName evidence="10">Fungal-specific transcription factor domain-domain-containing protein</fullName>
    </submittedName>
</protein>
<feature type="compositionally biased region" description="Low complexity" evidence="8">
    <location>
        <begin position="1"/>
        <end position="19"/>
    </location>
</feature>
<dbReference type="GO" id="GO:0000981">
    <property type="term" value="F:DNA-binding transcription factor activity, RNA polymerase II-specific"/>
    <property type="evidence" value="ECO:0007669"/>
    <property type="project" value="InterPro"/>
</dbReference>
<sequence>MPPDSSAMSPPSMRSSNSRRGNKSALACEMCRARKKKCDGVQPCCQLCRSTKSKCVYKFVPTLQHINDLEIRCRHLRDLLLRLKDSNSSERQGILDAVDRNSLTSTSSIISAENRPSQPSSVQQEPARFNSDSDDKLSLHGPSSLFYLASDSPSTMDPSPSSQAQDGGLDVEGQLLLERVKSSGTITTPPTLSNDIWQYLMKMHFTWVQPLFGFVHRKAFERDINRPRSQHSAFSPFALYSLCTHVVRQVDVVLLSDGDHTDPFLPQARLLVHREIERGSSLSAISGFLLLSSKECLLGHVSQAWIYLGIAIRMVEDLGIHLDGRPTRNTPSFPADAMESRRHVFWSVYLWDKMTSMYFGKRPMLQLGPHSPRPIADDRDEDEEEWLPIGNRLDLFPPFKSTSALATKTFASASRLAIIINDILLYDAAQPVAKSLLDIRKALGDWWQRLPPGLSFDARAQNTAVPPSHVINLNCLYHMVCILLDRRLFPTPVQASSLVSAQAICALAQLSDRYFCDRQAVLSHCYCIYTASTIFLQKLRLREDNPWLSGDDALILTSLQWCLRRLDEASVTISALQRPLSVVREHLEKLPSPIAEIVRPIRSSKIDFENLAPPISRHEQASDGGPNSSFGVSAVVSTSHASQPPAFPSFSGPTDVGMLPLLESSGSAGLTQDVTQDPSTSTDDFWRWVGGGELAGQQTEFQDFGTEDFSWLLDSTTGT</sequence>
<feature type="domain" description="Zn(2)-C6 fungal-type" evidence="9">
    <location>
        <begin position="27"/>
        <end position="57"/>
    </location>
</feature>
<dbReference type="CDD" id="cd00067">
    <property type="entry name" value="GAL4"/>
    <property type="match status" value="1"/>
</dbReference>
<feature type="region of interest" description="Disordered" evidence="8">
    <location>
        <begin position="661"/>
        <end position="682"/>
    </location>
</feature>
<dbReference type="Gene3D" id="4.10.240.10">
    <property type="entry name" value="Zn(2)-C6 fungal-type DNA-binding domain"/>
    <property type="match status" value="1"/>
</dbReference>
<dbReference type="GO" id="GO:0005634">
    <property type="term" value="C:nucleus"/>
    <property type="evidence" value="ECO:0007669"/>
    <property type="project" value="UniProtKB-SubCell"/>
</dbReference>
<keyword evidence="4" id="KW-0805">Transcription regulation</keyword>
<dbReference type="Pfam" id="PF04082">
    <property type="entry name" value="Fungal_trans"/>
    <property type="match status" value="1"/>
</dbReference>
<dbReference type="SMART" id="SM00906">
    <property type="entry name" value="Fungal_trans"/>
    <property type="match status" value="1"/>
</dbReference>
<keyword evidence="6" id="KW-0804">Transcription</keyword>
<dbReference type="Proteomes" id="UP000193986">
    <property type="component" value="Unassembled WGS sequence"/>
</dbReference>
<dbReference type="PROSITE" id="PS00463">
    <property type="entry name" value="ZN2_CY6_FUNGAL_1"/>
    <property type="match status" value="1"/>
</dbReference>
<evidence type="ECO:0000256" key="6">
    <source>
        <dbReference type="ARBA" id="ARBA00023163"/>
    </source>
</evidence>
<keyword evidence="3" id="KW-0862">Zinc</keyword>
<dbReference type="GO" id="GO:0006351">
    <property type="term" value="P:DNA-templated transcription"/>
    <property type="evidence" value="ECO:0007669"/>
    <property type="project" value="InterPro"/>
</dbReference>
<feature type="region of interest" description="Disordered" evidence="8">
    <location>
        <begin position="107"/>
        <end position="136"/>
    </location>
</feature>
<keyword evidence="11" id="KW-1185">Reference proteome</keyword>
<feature type="region of interest" description="Disordered" evidence="8">
    <location>
        <begin position="1"/>
        <end position="21"/>
    </location>
</feature>
<dbReference type="OrthoDB" id="2123952at2759"/>
<dbReference type="SMART" id="SM00066">
    <property type="entry name" value="GAL4"/>
    <property type="match status" value="1"/>
</dbReference>
<comment type="caution">
    <text evidence="10">The sequence shown here is derived from an EMBL/GenBank/DDBJ whole genome shotgun (WGS) entry which is preliminary data.</text>
</comment>
<dbReference type="Pfam" id="PF00172">
    <property type="entry name" value="Zn_clus"/>
    <property type="match status" value="1"/>
</dbReference>
<evidence type="ECO:0000256" key="8">
    <source>
        <dbReference type="SAM" id="MobiDB-lite"/>
    </source>
</evidence>
<evidence type="ECO:0000256" key="3">
    <source>
        <dbReference type="ARBA" id="ARBA00022833"/>
    </source>
</evidence>
<keyword evidence="5" id="KW-0238">DNA-binding</keyword>
<evidence type="ECO:0000313" key="10">
    <source>
        <dbReference type="EMBL" id="ORY24485.1"/>
    </source>
</evidence>
<gene>
    <name evidence="10" type="ORF">BCR39DRAFT_546790</name>
</gene>
<proteinExistence type="predicted"/>
<dbReference type="AlphaFoldDB" id="A0A1Y2ARA1"/>
<feature type="compositionally biased region" description="Polar residues" evidence="8">
    <location>
        <begin position="664"/>
        <end position="682"/>
    </location>
</feature>
<dbReference type="GO" id="GO:0008270">
    <property type="term" value="F:zinc ion binding"/>
    <property type="evidence" value="ECO:0007669"/>
    <property type="project" value="InterPro"/>
</dbReference>
<evidence type="ECO:0000313" key="11">
    <source>
        <dbReference type="Proteomes" id="UP000193986"/>
    </source>
</evidence>
<dbReference type="PROSITE" id="PS50048">
    <property type="entry name" value="ZN2_CY6_FUNGAL_2"/>
    <property type="match status" value="1"/>
</dbReference>
<dbReference type="CDD" id="cd12148">
    <property type="entry name" value="fungal_TF_MHR"/>
    <property type="match status" value="1"/>
</dbReference>
<dbReference type="InterPro" id="IPR007219">
    <property type="entry name" value="XnlR_reg_dom"/>
</dbReference>
<evidence type="ECO:0000256" key="5">
    <source>
        <dbReference type="ARBA" id="ARBA00023125"/>
    </source>
</evidence>
<dbReference type="GO" id="GO:0003677">
    <property type="term" value="F:DNA binding"/>
    <property type="evidence" value="ECO:0007669"/>
    <property type="project" value="UniProtKB-KW"/>
</dbReference>
<dbReference type="InterPro" id="IPR001138">
    <property type="entry name" value="Zn2Cys6_DnaBD"/>
</dbReference>
<evidence type="ECO:0000256" key="1">
    <source>
        <dbReference type="ARBA" id="ARBA00004123"/>
    </source>
</evidence>
<comment type="subcellular location">
    <subcellularLocation>
        <location evidence="1">Nucleus</location>
    </subcellularLocation>
</comment>
<name>A0A1Y2ARA1_9TREE</name>
<organism evidence="10 11">
    <name type="scientific">Naematelia encephala</name>
    <dbReference type="NCBI Taxonomy" id="71784"/>
    <lineage>
        <taxon>Eukaryota</taxon>
        <taxon>Fungi</taxon>
        <taxon>Dikarya</taxon>
        <taxon>Basidiomycota</taxon>
        <taxon>Agaricomycotina</taxon>
        <taxon>Tremellomycetes</taxon>
        <taxon>Tremellales</taxon>
        <taxon>Naemateliaceae</taxon>
        <taxon>Naematelia</taxon>
    </lineage>
</organism>
<keyword evidence="7" id="KW-0539">Nucleus</keyword>
<reference evidence="10 11" key="1">
    <citation type="submission" date="2016-07" db="EMBL/GenBank/DDBJ databases">
        <title>Pervasive Adenine N6-methylation of Active Genes in Fungi.</title>
        <authorList>
            <consortium name="DOE Joint Genome Institute"/>
            <person name="Mondo S.J."/>
            <person name="Dannebaum R.O."/>
            <person name="Kuo R.C."/>
            <person name="Labutti K."/>
            <person name="Haridas S."/>
            <person name="Kuo A."/>
            <person name="Salamov A."/>
            <person name="Ahrendt S.R."/>
            <person name="Lipzen A."/>
            <person name="Sullivan W."/>
            <person name="Andreopoulos W.B."/>
            <person name="Clum A."/>
            <person name="Lindquist E."/>
            <person name="Daum C."/>
            <person name="Ramamoorthy G.K."/>
            <person name="Gryganskyi A."/>
            <person name="Culley D."/>
            <person name="Magnuson J.K."/>
            <person name="James T.Y."/>
            <person name="O'Malley M.A."/>
            <person name="Stajich J.E."/>
            <person name="Spatafora J.W."/>
            <person name="Visel A."/>
            <person name="Grigoriev I.V."/>
        </authorList>
    </citation>
    <scope>NUCLEOTIDE SEQUENCE [LARGE SCALE GENOMIC DNA]</scope>
    <source>
        <strain evidence="10 11">68-887.2</strain>
    </source>
</reference>
<dbReference type="InParanoid" id="A0A1Y2ARA1"/>
<dbReference type="InterPro" id="IPR036864">
    <property type="entry name" value="Zn2-C6_fun-type_DNA-bd_sf"/>
</dbReference>
<dbReference type="SUPFAM" id="SSF57701">
    <property type="entry name" value="Zn2/Cys6 DNA-binding domain"/>
    <property type="match status" value="1"/>
</dbReference>
<evidence type="ECO:0000259" key="9">
    <source>
        <dbReference type="PROSITE" id="PS50048"/>
    </source>
</evidence>
<accession>A0A1Y2ARA1</accession>
<feature type="compositionally biased region" description="Polar residues" evidence="8">
    <location>
        <begin position="107"/>
        <end position="124"/>
    </location>
</feature>
<dbReference type="PANTHER" id="PTHR31313:SF85">
    <property type="entry name" value="ZN(II)2CYS6 TRANSCRIPTION FACTOR (EUROFUNG)"/>
    <property type="match status" value="1"/>
</dbReference>
<keyword evidence="2" id="KW-0479">Metal-binding</keyword>
<dbReference type="PANTHER" id="PTHR31313">
    <property type="entry name" value="TY1 ENHANCER ACTIVATOR"/>
    <property type="match status" value="1"/>
</dbReference>